<organism evidence="1">
    <name type="scientific">Octopus bimaculoides</name>
    <name type="common">California two-spotted octopus</name>
    <dbReference type="NCBI Taxonomy" id="37653"/>
    <lineage>
        <taxon>Eukaryota</taxon>
        <taxon>Metazoa</taxon>
        <taxon>Spiralia</taxon>
        <taxon>Lophotrochozoa</taxon>
        <taxon>Mollusca</taxon>
        <taxon>Cephalopoda</taxon>
        <taxon>Coleoidea</taxon>
        <taxon>Octopodiformes</taxon>
        <taxon>Octopoda</taxon>
        <taxon>Incirrata</taxon>
        <taxon>Octopodidae</taxon>
        <taxon>Octopus</taxon>
    </lineage>
</organism>
<reference evidence="1" key="1">
    <citation type="submission" date="2015-07" db="EMBL/GenBank/DDBJ databases">
        <title>MeaNS - Measles Nucleotide Surveillance Program.</title>
        <authorList>
            <person name="Tran T."/>
            <person name="Druce J."/>
        </authorList>
    </citation>
    <scope>NUCLEOTIDE SEQUENCE</scope>
    <source>
        <strain evidence="1">UCB-OBI-ISO-001</strain>
        <tissue evidence="1">Gonad</tissue>
    </source>
</reference>
<sequence>MCSLCICYTRCSSYKCWYFISNCIFCLTWILNYSEQFYKDNHT</sequence>
<proteinExistence type="predicted"/>
<dbReference type="AlphaFoldDB" id="A0A0L8GU05"/>
<dbReference type="EMBL" id="KQ420415">
    <property type="protein sequence ID" value="KOF80377.1"/>
    <property type="molecule type" value="Genomic_DNA"/>
</dbReference>
<accession>A0A0L8GU05</accession>
<evidence type="ECO:0000313" key="1">
    <source>
        <dbReference type="EMBL" id="KOF80377.1"/>
    </source>
</evidence>
<gene>
    <name evidence="1" type="ORF">OCBIM_22028002mg</name>
</gene>
<protein>
    <submittedName>
        <fullName evidence="1">Uncharacterized protein</fullName>
    </submittedName>
</protein>
<name>A0A0L8GU05_OCTBM</name>